<dbReference type="STRING" id="319795.Dgeo_2082"/>
<gene>
    <name evidence="1" type="ordered locus">Dgeo_2082</name>
</gene>
<dbReference type="HOGENOM" id="CLU_1150384_0_0_0"/>
<name>Q1IWK8_DEIGD</name>
<protein>
    <submittedName>
        <fullName evidence="1">Uncharacterized protein</fullName>
    </submittedName>
</protein>
<proteinExistence type="predicted"/>
<keyword evidence="2" id="KW-1185">Reference proteome</keyword>
<sequence length="270" mass="28486">MSGRGLPCSQPQSAAVGGILTRWAYAPLGMKALRAALLTLLVLGGAAVTSTPVGAASSVENLPAGWQSKLAALVPQPGQLVQLMERRSSLAFVELQQRVAMAGGSRDALRAVMLSVAKGEAPTYDERLGISRQEFQQYVVFQPTLVATGRSLKLPLTRDGNRLKFGDAPGLNGVLRGLVLDLGTGELRTPEGFGTRPRAVVPSTAPDRTLDIRGGFEWTVKGNSPVTQNGISGQLQILQLGGSQVILSYSRLSMLHGTIDQGGVILGYTR</sequence>
<evidence type="ECO:0000313" key="1">
    <source>
        <dbReference type="EMBL" id="ABF46376.1"/>
    </source>
</evidence>
<dbReference type="EMBL" id="CP000359">
    <property type="protein sequence ID" value="ABF46376.1"/>
    <property type="molecule type" value="Genomic_DNA"/>
</dbReference>
<reference evidence="1" key="1">
    <citation type="submission" date="2006-04" db="EMBL/GenBank/DDBJ databases">
        <title>Complete sequence of chromosome of Deinococcus geothermalis DSM 11300.</title>
        <authorList>
            <consortium name="US DOE Joint Genome Institute"/>
            <person name="Copeland A."/>
            <person name="Lucas S."/>
            <person name="Lapidus A."/>
            <person name="Barry K."/>
            <person name="Detter J.C."/>
            <person name="Glavina del Rio T."/>
            <person name="Hammon N."/>
            <person name="Israni S."/>
            <person name="Dalin E."/>
            <person name="Tice H."/>
            <person name="Pitluck S."/>
            <person name="Brettin T."/>
            <person name="Bruce D."/>
            <person name="Han C."/>
            <person name="Tapia R."/>
            <person name="Saunders E."/>
            <person name="Gilna P."/>
            <person name="Schmutz J."/>
            <person name="Larimer F."/>
            <person name="Land M."/>
            <person name="Hauser L."/>
            <person name="Kyrpides N."/>
            <person name="Kim E."/>
            <person name="Daly M.J."/>
            <person name="Fredrickson J.K."/>
            <person name="Makarova K.S."/>
            <person name="Gaidamakova E.K."/>
            <person name="Zhai M."/>
            <person name="Richardson P."/>
        </authorList>
    </citation>
    <scope>NUCLEOTIDE SEQUENCE</scope>
    <source>
        <strain evidence="1">DSM 11300</strain>
    </source>
</reference>
<dbReference type="KEGG" id="dge:Dgeo_2082"/>
<evidence type="ECO:0000313" key="2">
    <source>
        <dbReference type="Proteomes" id="UP000002431"/>
    </source>
</evidence>
<dbReference type="Proteomes" id="UP000002431">
    <property type="component" value="Chromosome"/>
</dbReference>
<dbReference type="AlphaFoldDB" id="Q1IWK8"/>
<accession>Q1IWK8</accession>
<organism evidence="1 2">
    <name type="scientific">Deinococcus geothermalis (strain DSM 11300 / CIP 105573 / AG-3a)</name>
    <dbReference type="NCBI Taxonomy" id="319795"/>
    <lineage>
        <taxon>Bacteria</taxon>
        <taxon>Thermotogati</taxon>
        <taxon>Deinococcota</taxon>
        <taxon>Deinococci</taxon>
        <taxon>Deinococcales</taxon>
        <taxon>Deinococcaceae</taxon>
        <taxon>Deinococcus</taxon>
    </lineage>
</organism>